<name>A0AAE0C9K1_9CHLO</name>
<reference evidence="1 2" key="1">
    <citation type="journal article" date="2015" name="Genome Biol. Evol.">
        <title>Comparative Genomics of a Bacterivorous Green Alga Reveals Evolutionary Causalities and Consequences of Phago-Mixotrophic Mode of Nutrition.</title>
        <authorList>
            <person name="Burns J.A."/>
            <person name="Paasch A."/>
            <person name="Narechania A."/>
            <person name="Kim E."/>
        </authorList>
    </citation>
    <scope>NUCLEOTIDE SEQUENCE [LARGE SCALE GENOMIC DNA]</scope>
    <source>
        <strain evidence="1 2">PLY_AMNH</strain>
    </source>
</reference>
<proteinExistence type="predicted"/>
<organism evidence="1 2">
    <name type="scientific">Cymbomonas tetramitiformis</name>
    <dbReference type="NCBI Taxonomy" id="36881"/>
    <lineage>
        <taxon>Eukaryota</taxon>
        <taxon>Viridiplantae</taxon>
        <taxon>Chlorophyta</taxon>
        <taxon>Pyramimonadophyceae</taxon>
        <taxon>Pyramimonadales</taxon>
        <taxon>Pyramimonadaceae</taxon>
        <taxon>Cymbomonas</taxon>
    </lineage>
</organism>
<evidence type="ECO:0000313" key="1">
    <source>
        <dbReference type="EMBL" id="KAK3249885.1"/>
    </source>
</evidence>
<protein>
    <submittedName>
        <fullName evidence="1">Uncharacterized protein</fullName>
    </submittedName>
</protein>
<comment type="caution">
    <text evidence="1">The sequence shown here is derived from an EMBL/GenBank/DDBJ whole genome shotgun (WGS) entry which is preliminary data.</text>
</comment>
<sequence>MSEPKRVYLRTRLPWDIMTEKVDAIYVATRHRTVGTGTAPQIRDDVRGGKGGKRFTADGDVDILASLVVAIKNEFESAGLDMTVFNLDDPDAEGVCGGAGQRVCGGAGQRASSGAGQQVCGGAGQGMCGGAGQGLCHTANALCTTAHFVI</sequence>
<dbReference type="EMBL" id="LGRX02027040">
    <property type="protein sequence ID" value="KAK3249885.1"/>
    <property type="molecule type" value="Genomic_DNA"/>
</dbReference>
<dbReference type="Proteomes" id="UP001190700">
    <property type="component" value="Unassembled WGS sequence"/>
</dbReference>
<accession>A0AAE0C9K1</accession>
<keyword evidence="2" id="KW-1185">Reference proteome</keyword>
<gene>
    <name evidence="1" type="ORF">CYMTET_40708</name>
</gene>
<evidence type="ECO:0000313" key="2">
    <source>
        <dbReference type="Proteomes" id="UP001190700"/>
    </source>
</evidence>
<dbReference type="AlphaFoldDB" id="A0AAE0C9K1"/>